<sequence length="130" mass="14207">MPKSVLPFLMFQGEGSAALDFYRSVFPDAKVEPVGKHDEPGAPPGLLPLTRLTIAGQTILLNDSPVRHAFTFTPSMSLFVECRSEQELRALSDALKQGGSELMPVGSYGFSTLFSWVTDRFGVSWQINVA</sequence>
<gene>
    <name evidence="2" type="ORF">ABC974_18365</name>
</gene>
<proteinExistence type="predicted"/>
<comment type="caution">
    <text evidence="2">The sequence shown here is derived from an EMBL/GenBank/DDBJ whole genome shotgun (WGS) entry which is preliminary data.</text>
</comment>
<dbReference type="CDD" id="cd06588">
    <property type="entry name" value="PhnB_like"/>
    <property type="match status" value="1"/>
</dbReference>
<protein>
    <submittedName>
        <fullName evidence="2">VOC family protein</fullName>
    </submittedName>
</protein>
<dbReference type="PANTHER" id="PTHR33990">
    <property type="entry name" value="PROTEIN YJDN-RELATED"/>
    <property type="match status" value="1"/>
</dbReference>
<organism evidence="2 3">
    <name type="scientific">Sphingomonas oligophenolica</name>
    <dbReference type="NCBI Taxonomy" id="301154"/>
    <lineage>
        <taxon>Bacteria</taxon>
        <taxon>Pseudomonadati</taxon>
        <taxon>Pseudomonadota</taxon>
        <taxon>Alphaproteobacteria</taxon>
        <taxon>Sphingomonadales</taxon>
        <taxon>Sphingomonadaceae</taxon>
        <taxon>Sphingomonas</taxon>
    </lineage>
</organism>
<reference evidence="2 3" key="1">
    <citation type="submission" date="2024-05" db="EMBL/GenBank/DDBJ databases">
        <authorList>
            <person name="Liu Q."/>
            <person name="Xin Y.-H."/>
        </authorList>
    </citation>
    <scope>NUCLEOTIDE SEQUENCE [LARGE SCALE GENOMIC DNA]</scope>
    <source>
        <strain evidence="2 3">CGMCC 1.10181</strain>
    </source>
</reference>
<dbReference type="PIRSF" id="PIRSF021700">
    <property type="entry name" value="3_dmu_93_MTrfase"/>
    <property type="match status" value="1"/>
</dbReference>
<dbReference type="PANTHER" id="PTHR33990:SF4">
    <property type="entry name" value="PHNB-LIKE DOMAIN-CONTAINING PROTEIN"/>
    <property type="match status" value="1"/>
</dbReference>
<dbReference type="InterPro" id="IPR009725">
    <property type="entry name" value="3_dmu_93_MTrfase"/>
</dbReference>
<dbReference type="RefSeq" id="WP_343892607.1">
    <property type="nucleotide sequence ID" value="NZ_BAAAEH010000060.1"/>
</dbReference>
<dbReference type="InterPro" id="IPR029068">
    <property type="entry name" value="Glyas_Bleomycin-R_OHBP_Dase"/>
</dbReference>
<dbReference type="SUPFAM" id="SSF54593">
    <property type="entry name" value="Glyoxalase/Bleomycin resistance protein/Dihydroxybiphenyl dioxygenase"/>
    <property type="match status" value="1"/>
</dbReference>
<dbReference type="InterPro" id="IPR028973">
    <property type="entry name" value="PhnB-like"/>
</dbReference>
<feature type="domain" description="PhnB-like" evidence="1">
    <location>
        <begin position="5"/>
        <end position="127"/>
    </location>
</feature>
<dbReference type="Proteomes" id="UP001419910">
    <property type="component" value="Unassembled WGS sequence"/>
</dbReference>
<dbReference type="Gene3D" id="3.30.720.100">
    <property type="match status" value="1"/>
</dbReference>
<accession>A0ABU9Y759</accession>
<dbReference type="EMBL" id="JBDIME010000018">
    <property type="protein sequence ID" value="MEN2791606.1"/>
    <property type="molecule type" value="Genomic_DNA"/>
</dbReference>
<evidence type="ECO:0000313" key="2">
    <source>
        <dbReference type="EMBL" id="MEN2791606.1"/>
    </source>
</evidence>
<keyword evidence="3" id="KW-1185">Reference proteome</keyword>
<evidence type="ECO:0000259" key="1">
    <source>
        <dbReference type="Pfam" id="PF06983"/>
    </source>
</evidence>
<evidence type="ECO:0000313" key="3">
    <source>
        <dbReference type="Proteomes" id="UP001419910"/>
    </source>
</evidence>
<dbReference type="Pfam" id="PF06983">
    <property type="entry name" value="3-dmu-9_3-mt"/>
    <property type="match status" value="1"/>
</dbReference>
<dbReference type="Gene3D" id="3.30.720.110">
    <property type="match status" value="1"/>
</dbReference>
<name>A0ABU9Y759_9SPHN</name>